<reference evidence="3" key="1">
    <citation type="journal article" date="2020" name="Microb. Genom.">
        <title>Genetic diversity of clinical and environmental Mucorales isolates obtained from an investigation of mucormycosis cases among solid organ transplant recipients.</title>
        <authorList>
            <person name="Nguyen M.H."/>
            <person name="Kaul D."/>
            <person name="Muto C."/>
            <person name="Cheng S.J."/>
            <person name="Richter R.A."/>
            <person name="Bruno V.M."/>
            <person name="Liu G."/>
            <person name="Beyhan S."/>
            <person name="Sundermann A.J."/>
            <person name="Mounaud S."/>
            <person name="Pasculle A.W."/>
            <person name="Nierman W.C."/>
            <person name="Driscoll E."/>
            <person name="Cumbie R."/>
            <person name="Clancy C.J."/>
            <person name="Dupont C.L."/>
        </authorList>
    </citation>
    <scope>NUCLEOTIDE SEQUENCE</scope>
    <source>
        <strain evidence="3">GL11</strain>
    </source>
</reference>
<feature type="compositionally biased region" description="Basic and acidic residues" evidence="1">
    <location>
        <begin position="148"/>
        <end position="173"/>
    </location>
</feature>
<sequence length="304" mass="34860">MYSNHPDPYAGQYPPPPPLTDNAIPHHPDPSQAAYHITPPPMPQEQPYYPNLPQPVPHVSFEQERYTPPPLQDTHYSPPIQAMPEYSHQLAEPSYTPYNEEIKAETRNNQDSLKEYLRHEREEYMKHQPQNYNDQEKQTEEYQELLVDSEKPLSKKETNKLKKQQEQENRKRQEYVPYVAQPTLAPYNEAETYRQDPYQRPSSRGCNCCCYNPAMTCCSCFWMLLSVAFLAGGIALIIASKVVSDRCNSECGDVIQQAQEACGTICKKVVHDAMLYSGIVVAGLAGIAIIWRLVMWTCAGYSRR</sequence>
<dbReference type="EMBL" id="JAANQT010001640">
    <property type="protein sequence ID" value="KAG1304422.1"/>
    <property type="molecule type" value="Genomic_DNA"/>
</dbReference>
<keyword evidence="2" id="KW-0472">Membrane</keyword>
<name>A0A9P6X3I7_RHIOR</name>
<feature type="transmembrane region" description="Helical" evidence="2">
    <location>
        <begin position="273"/>
        <end position="294"/>
    </location>
</feature>
<keyword evidence="2" id="KW-1133">Transmembrane helix</keyword>
<gene>
    <name evidence="3" type="ORF">G6F64_009222</name>
</gene>
<feature type="region of interest" description="Disordered" evidence="1">
    <location>
        <begin position="126"/>
        <end position="173"/>
    </location>
</feature>
<evidence type="ECO:0000256" key="2">
    <source>
        <dbReference type="SAM" id="Phobius"/>
    </source>
</evidence>
<feature type="region of interest" description="Disordered" evidence="1">
    <location>
        <begin position="1"/>
        <end position="91"/>
    </location>
</feature>
<feature type="transmembrane region" description="Helical" evidence="2">
    <location>
        <begin position="221"/>
        <end position="239"/>
    </location>
</feature>
<dbReference type="OrthoDB" id="2376782at2759"/>
<organism evidence="3 4">
    <name type="scientific">Rhizopus oryzae</name>
    <name type="common">Mucormycosis agent</name>
    <name type="synonym">Rhizopus arrhizus var. delemar</name>
    <dbReference type="NCBI Taxonomy" id="64495"/>
    <lineage>
        <taxon>Eukaryota</taxon>
        <taxon>Fungi</taxon>
        <taxon>Fungi incertae sedis</taxon>
        <taxon>Mucoromycota</taxon>
        <taxon>Mucoromycotina</taxon>
        <taxon>Mucoromycetes</taxon>
        <taxon>Mucorales</taxon>
        <taxon>Mucorineae</taxon>
        <taxon>Rhizopodaceae</taxon>
        <taxon>Rhizopus</taxon>
    </lineage>
</organism>
<dbReference type="Proteomes" id="UP000716291">
    <property type="component" value="Unassembled WGS sequence"/>
</dbReference>
<dbReference type="AlphaFoldDB" id="A0A9P6X3I7"/>
<comment type="caution">
    <text evidence="3">The sequence shown here is derived from an EMBL/GenBank/DDBJ whole genome shotgun (WGS) entry which is preliminary data.</text>
</comment>
<evidence type="ECO:0000313" key="3">
    <source>
        <dbReference type="EMBL" id="KAG1304422.1"/>
    </source>
</evidence>
<evidence type="ECO:0000256" key="1">
    <source>
        <dbReference type="SAM" id="MobiDB-lite"/>
    </source>
</evidence>
<feature type="compositionally biased region" description="Pro residues" evidence="1">
    <location>
        <begin position="38"/>
        <end position="56"/>
    </location>
</feature>
<keyword evidence="2" id="KW-0812">Transmembrane</keyword>
<accession>A0A9P6X3I7</accession>
<protein>
    <submittedName>
        <fullName evidence="3">Uncharacterized protein</fullName>
    </submittedName>
</protein>
<proteinExistence type="predicted"/>
<keyword evidence="4" id="KW-1185">Reference proteome</keyword>
<evidence type="ECO:0000313" key="4">
    <source>
        <dbReference type="Proteomes" id="UP000716291"/>
    </source>
</evidence>